<evidence type="ECO:0000313" key="1">
    <source>
        <dbReference type="EMBL" id="MCF7559422.1"/>
    </source>
</evidence>
<evidence type="ECO:0000313" key="2">
    <source>
        <dbReference type="Proteomes" id="UP001200022"/>
    </source>
</evidence>
<organism evidence="1 2">
    <name type="scientific">Flaviramulus multivorans</name>
    <dbReference type="NCBI Taxonomy" id="1304750"/>
    <lineage>
        <taxon>Bacteria</taxon>
        <taxon>Pseudomonadati</taxon>
        <taxon>Bacteroidota</taxon>
        <taxon>Flavobacteriia</taxon>
        <taxon>Flavobacteriales</taxon>
        <taxon>Flavobacteriaceae</taxon>
        <taxon>Flaviramulus</taxon>
    </lineage>
</organism>
<comment type="caution">
    <text evidence="1">The sequence shown here is derived from an EMBL/GenBank/DDBJ whole genome shotgun (WGS) entry which is preliminary data.</text>
</comment>
<sequence length="279" mass="32429">MKNLLYILIIIVLFGCESEEQKKQKAKEVVQELISNIQIDNYESVFKYYPTFRNLKGKYWKHKILDITSTILKDDGTVEIFATSNNDDQLFFLLKKMDDTYMVVKSKGISSYSNSNIYKYCKNIGCIGITESDIEMSRICNNKEDEFKRIVSSIKYEIEEKTRLESHALEIKKGGFGNYYAFGNITIKNYSRFTIPAYSYKIYVNYLDINDNVLFTSENFSDNYSDIGFNQSKTQHVMQDISSKFRKVDISLKLLNTEFIDKLIAEYAEGGSCIYSDNL</sequence>
<proteinExistence type="predicted"/>
<dbReference type="RefSeq" id="WP_237229805.1">
    <property type="nucleotide sequence ID" value="NZ_JAKKDV010000001.1"/>
</dbReference>
<protein>
    <recommendedName>
        <fullName evidence="3">Lipoprotein</fullName>
    </recommendedName>
</protein>
<name>A0ABS9IF61_9FLAO</name>
<dbReference type="PROSITE" id="PS51257">
    <property type="entry name" value="PROKAR_LIPOPROTEIN"/>
    <property type="match status" value="1"/>
</dbReference>
<gene>
    <name evidence="1" type="ORF">L3X39_02145</name>
</gene>
<accession>A0ABS9IF61</accession>
<keyword evidence="2" id="KW-1185">Reference proteome</keyword>
<dbReference type="Proteomes" id="UP001200022">
    <property type="component" value="Unassembled WGS sequence"/>
</dbReference>
<dbReference type="EMBL" id="JAKKDV010000001">
    <property type="protein sequence ID" value="MCF7559422.1"/>
    <property type="molecule type" value="Genomic_DNA"/>
</dbReference>
<reference evidence="1 2" key="1">
    <citation type="submission" date="2022-01" db="EMBL/GenBank/DDBJ databases">
        <title>Draft genome sequence of Sabulilitoribacter multivorans KCTC 32326.</title>
        <authorList>
            <person name="Oh J.-S."/>
        </authorList>
    </citation>
    <scope>NUCLEOTIDE SEQUENCE [LARGE SCALE GENOMIC DNA]</scope>
    <source>
        <strain evidence="1 2">M-M16</strain>
    </source>
</reference>
<evidence type="ECO:0008006" key="3">
    <source>
        <dbReference type="Google" id="ProtNLM"/>
    </source>
</evidence>